<name>A0ABT0G572_9ACTN</name>
<keyword evidence="2" id="KW-1185">Reference proteome</keyword>
<evidence type="ECO:0000313" key="1">
    <source>
        <dbReference type="EMBL" id="MCK2219759.1"/>
    </source>
</evidence>
<protein>
    <submittedName>
        <fullName evidence="1">Uncharacterized protein</fullName>
    </submittedName>
</protein>
<dbReference type="RefSeq" id="WP_242375282.1">
    <property type="nucleotide sequence ID" value="NZ_JAKRKC020000002.1"/>
</dbReference>
<organism evidence="1 2">
    <name type="scientific">Actinomadura luzonensis</name>
    <dbReference type="NCBI Taxonomy" id="2805427"/>
    <lineage>
        <taxon>Bacteria</taxon>
        <taxon>Bacillati</taxon>
        <taxon>Actinomycetota</taxon>
        <taxon>Actinomycetes</taxon>
        <taxon>Streptosporangiales</taxon>
        <taxon>Thermomonosporaceae</taxon>
        <taxon>Actinomadura</taxon>
    </lineage>
</organism>
<reference evidence="1 2" key="1">
    <citation type="submission" date="2022-04" db="EMBL/GenBank/DDBJ databases">
        <title>Genome draft of Actinomadura sp. ATCC 31491.</title>
        <authorList>
            <person name="Shi X."/>
            <person name="Du Y."/>
        </authorList>
    </citation>
    <scope>NUCLEOTIDE SEQUENCE [LARGE SCALE GENOMIC DNA]</scope>
    <source>
        <strain evidence="1 2">ATCC 31491</strain>
    </source>
</reference>
<sequence>MNPTDMPRDTAVAISRETLEEFDLHRVGDMTRPTMAYWLGQLSAAVRALLAHAEPVEDQVPDEVSRYGAELDRLADRWRVLEDQHDLIHPNRSDCGGVGGCPMMFAAHDLTSQMKDQMEDWRGALAISEGTRHCGCDHHGDHAGCDADCECAR</sequence>
<proteinExistence type="predicted"/>
<gene>
    <name evidence="1" type="ORF">MF672_039080</name>
</gene>
<evidence type="ECO:0000313" key="2">
    <source>
        <dbReference type="Proteomes" id="UP001317259"/>
    </source>
</evidence>
<accession>A0ABT0G572</accession>
<dbReference type="EMBL" id="JAKRKC020000002">
    <property type="protein sequence ID" value="MCK2219759.1"/>
    <property type="molecule type" value="Genomic_DNA"/>
</dbReference>
<dbReference type="Proteomes" id="UP001317259">
    <property type="component" value="Unassembled WGS sequence"/>
</dbReference>
<comment type="caution">
    <text evidence="1">The sequence shown here is derived from an EMBL/GenBank/DDBJ whole genome shotgun (WGS) entry which is preliminary data.</text>
</comment>